<evidence type="ECO:0000313" key="2">
    <source>
        <dbReference type="Proteomes" id="UP000323142"/>
    </source>
</evidence>
<sequence length="110" mass="11531">MMFLPPPPPALIQVMTPAESEWTLDAARSAAIEAVESASGSTKIVGLVVLPSQRASGWVACGHVNTGDAQAPHMDRFVAFVPGTIALVANEDPELVEEFWSAVGCDTPAE</sequence>
<evidence type="ECO:0000313" key="1">
    <source>
        <dbReference type="EMBL" id="KAA2237951.1"/>
    </source>
</evidence>
<dbReference type="RefSeq" id="WP_149816283.1">
    <property type="nucleotide sequence ID" value="NZ_VUOA01000016.1"/>
</dbReference>
<protein>
    <submittedName>
        <fullName evidence="1">Uncharacterized protein</fullName>
    </submittedName>
</protein>
<proteinExistence type="predicted"/>
<dbReference type="AlphaFoldDB" id="A0A5B2VFQ0"/>
<accession>A0A5B2VFQ0</accession>
<comment type="caution">
    <text evidence="1">The sequence shown here is derived from an EMBL/GenBank/DDBJ whole genome shotgun (WGS) entry which is preliminary data.</text>
</comment>
<keyword evidence="2" id="KW-1185">Reference proteome</keyword>
<dbReference type="Proteomes" id="UP000323142">
    <property type="component" value="Unassembled WGS sequence"/>
</dbReference>
<dbReference type="EMBL" id="VUOA01000016">
    <property type="protein sequence ID" value="KAA2237951.1"/>
    <property type="molecule type" value="Genomic_DNA"/>
</dbReference>
<reference evidence="1 2" key="2">
    <citation type="submission" date="2019-09" db="EMBL/GenBank/DDBJ databases">
        <authorList>
            <person name="Jin C."/>
        </authorList>
    </citation>
    <scope>NUCLEOTIDE SEQUENCE [LARGE SCALE GENOMIC DNA]</scope>
    <source>
        <strain evidence="1 2">BN140002</strain>
    </source>
</reference>
<organism evidence="1 2">
    <name type="scientific">Salinarimonas soli</name>
    <dbReference type="NCBI Taxonomy" id="1638099"/>
    <lineage>
        <taxon>Bacteria</taxon>
        <taxon>Pseudomonadati</taxon>
        <taxon>Pseudomonadota</taxon>
        <taxon>Alphaproteobacteria</taxon>
        <taxon>Hyphomicrobiales</taxon>
        <taxon>Salinarimonadaceae</taxon>
        <taxon>Salinarimonas</taxon>
    </lineage>
</organism>
<name>A0A5B2VFQ0_9HYPH</name>
<gene>
    <name evidence="1" type="ORF">F0L46_06675</name>
</gene>
<reference evidence="1 2" key="1">
    <citation type="submission" date="2019-09" db="EMBL/GenBank/DDBJ databases">
        <title>Salinarimonas rosea gen. nov., sp. nov., a new member of the a-2 subgroup of the Proteobacteria.</title>
        <authorList>
            <person name="Liu J."/>
        </authorList>
    </citation>
    <scope>NUCLEOTIDE SEQUENCE [LARGE SCALE GENOMIC DNA]</scope>
    <source>
        <strain evidence="1 2">BN140002</strain>
    </source>
</reference>